<evidence type="ECO:0000313" key="2">
    <source>
        <dbReference type="EMBL" id="MFC4959743.1"/>
    </source>
</evidence>
<dbReference type="RefSeq" id="WP_344380597.1">
    <property type="nucleotide sequence ID" value="NZ_BAAASQ010000049.1"/>
</dbReference>
<accession>A0ABV9UTD3</accession>
<feature type="region of interest" description="Disordered" evidence="1">
    <location>
        <begin position="1"/>
        <end position="20"/>
    </location>
</feature>
<reference evidence="3" key="1">
    <citation type="journal article" date="2019" name="Int. J. Syst. Evol. Microbiol.">
        <title>The Global Catalogue of Microorganisms (GCM) 10K type strain sequencing project: providing services to taxonomists for standard genome sequencing and annotation.</title>
        <authorList>
            <consortium name="The Broad Institute Genomics Platform"/>
            <consortium name="The Broad Institute Genome Sequencing Center for Infectious Disease"/>
            <person name="Wu L."/>
            <person name="Ma J."/>
        </authorList>
    </citation>
    <scope>NUCLEOTIDE SEQUENCE [LARGE SCALE GENOMIC DNA]</scope>
    <source>
        <strain evidence="3">CCM 7224</strain>
    </source>
</reference>
<evidence type="ECO:0000313" key="3">
    <source>
        <dbReference type="Proteomes" id="UP001595834"/>
    </source>
</evidence>
<comment type="caution">
    <text evidence="2">The sequence shown here is derived from an EMBL/GenBank/DDBJ whole genome shotgun (WGS) entry which is preliminary data.</text>
</comment>
<organism evidence="2 3">
    <name type="scientific">Streptomyces mauvecolor</name>
    <dbReference type="NCBI Taxonomy" id="58345"/>
    <lineage>
        <taxon>Bacteria</taxon>
        <taxon>Bacillati</taxon>
        <taxon>Actinomycetota</taxon>
        <taxon>Actinomycetes</taxon>
        <taxon>Kitasatosporales</taxon>
        <taxon>Streptomycetaceae</taxon>
        <taxon>Streptomyces</taxon>
    </lineage>
</organism>
<gene>
    <name evidence="2" type="ORF">ACFPFX_25985</name>
</gene>
<evidence type="ECO:0008006" key="4">
    <source>
        <dbReference type="Google" id="ProtNLM"/>
    </source>
</evidence>
<sequence>MTDEARTPSQDIELSDTAKPPVRVMLVDEAALVLEEAEMTKLIMEPRRPYPRSTGK</sequence>
<dbReference type="Proteomes" id="UP001595834">
    <property type="component" value="Unassembled WGS sequence"/>
</dbReference>
<evidence type="ECO:0000256" key="1">
    <source>
        <dbReference type="SAM" id="MobiDB-lite"/>
    </source>
</evidence>
<name>A0ABV9UTD3_9ACTN</name>
<proteinExistence type="predicted"/>
<dbReference type="EMBL" id="JBHSIZ010000035">
    <property type="protein sequence ID" value="MFC4959743.1"/>
    <property type="molecule type" value="Genomic_DNA"/>
</dbReference>
<protein>
    <recommendedName>
        <fullName evidence="4">Transposase</fullName>
    </recommendedName>
</protein>
<keyword evidence="3" id="KW-1185">Reference proteome</keyword>